<dbReference type="RefSeq" id="WP_160334762.1">
    <property type="nucleotide sequence ID" value="NZ_CALPCR010000004.1"/>
</dbReference>
<name>A0A6L6YFB1_9BURK</name>
<gene>
    <name evidence="2" type="ORF">E5987_03800</name>
</gene>
<dbReference type="PANTHER" id="PTHR43267:SF1">
    <property type="entry name" value="TRNA THREONYLCARBAMOYLADENOSINE DEHYDRATASE"/>
    <property type="match status" value="1"/>
</dbReference>
<dbReference type="GO" id="GO:0061503">
    <property type="term" value="F:tRNA threonylcarbamoyladenosine dehydratase"/>
    <property type="evidence" value="ECO:0007669"/>
    <property type="project" value="TreeGrafter"/>
</dbReference>
<evidence type="ECO:0000259" key="1">
    <source>
        <dbReference type="Pfam" id="PF00899"/>
    </source>
</evidence>
<accession>A0A6L6YFB1</accession>
<dbReference type="SUPFAM" id="SSF69572">
    <property type="entry name" value="Activating enzymes of the ubiquitin-like proteins"/>
    <property type="match status" value="1"/>
</dbReference>
<organism evidence="2 3">
    <name type="scientific">Parasutterella muris</name>
    <dbReference type="NCBI Taxonomy" id="2565572"/>
    <lineage>
        <taxon>Bacteria</taxon>
        <taxon>Pseudomonadati</taxon>
        <taxon>Pseudomonadota</taxon>
        <taxon>Betaproteobacteria</taxon>
        <taxon>Burkholderiales</taxon>
        <taxon>Sutterellaceae</taxon>
        <taxon>Parasutterella</taxon>
    </lineage>
</organism>
<dbReference type="GO" id="GO:0061504">
    <property type="term" value="P:cyclic threonylcarbamoyladenosine biosynthetic process"/>
    <property type="evidence" value="ECO:0007669"/>
    <property type="project" value="TreeGrafter"/>
</dbReference>
<dbReference type="PANTHER" id="PTHR43267">
    <property type="entry name" value="TRNA THREONYLCARBAMOYLADENOSINE DEHYDRATASE"/>
    <property type="match status" value="1"/>
</dbReference>
<protein>
    <submittedName>
        <fullName evidence="2">tRNA threonylcarbamoyladenosine dehydratase</fullName>
    </submittedName>
</protein>
<dbReference type="Pfam" id="PF00899">
    <property type="entry name" value="ThiF"/>
    <property type="match status" value="1"/>
</dbReference>
<dbReference type="EMBL" id="WSRP01000008">
    <property type="protein sequence ID" value="MVX56330.1"/>
    <property type="molecule type" value="Genomic_DNA"/>
</dbReference>
<dbReference type="OrthoDB" id="9804150at2"/>
<keyword evidence="3" id="KW-1185">Reference proteome</keyword>
<reference evidence="2 3" key="1">
    <citation type="submission" date="2019-12" db="EMBL/GenBank/DDBJ databases">
        <title>Microbes associate with the intestines of laboratory mice.</title>
        <authorList>
            <person name="Navarre W."/>
            <person name="Wong E."/>
        </authorList>
    </citation>
    <scope>NUCLEOTIDE SEQUENCE [LARGE SCALE GENOMIC DNA]</scope>
    <source>
        <strain evidence="2 3">NM82_D38</strain>
    </source>
</reference>
<sequence>MGETLSQTERYPLDYERRFGGVARLYTKEGAARLAQASVTVVGLGGVGSWAAEALARTAVGKLTLIDLDNIAESNTNRQLQALTGAYGKPKAQALKERIALINPLCEVTMVEDFVDEENVSEMLHTPVVLDCTDQVKAKAAMAAFVQKSGGLFITCGAAGGKTSALNILVDDLAKAKGDPLLSNLRYRLRKQYGYPRPKEEKRIEKFGITAVYTADPVVRPEGSCDITGGLACSGYGSGVVVTAAIGFAAASVAINRIAGIQK</sequence>
<dbReference type="InterPro" id="IPR045886">
    <property type="entry name" value="ThiF/MoeB/HesA"/>
</dbReference>
<dbReference type="Proteomes" id="UP000472580">
    <property type="component" value="Unassembled WGS sequence"/>
</dbReference>
<evidence type="ECO:0000313" key="3">
    <source>
        <dbReference type="Proteomes" id="UP000472580"/>
    </source>
</evidence>
<comment type="caution">
    <text evidence="2">The sequence shown here is derived from an EMBL/GenBank/DDBJ whole genome shotgun (WGS) entry which is preliminary data.</text>
</comment>
<evidence type="ECO:0000313" key="2">
    <source>
        <dbReference type="EMBL" id="MVX56330.1"/>
    </source>
</evidence>
<proteinExistence type="predicted"/>
<dbReference type="AlphaFoldDB" id="A0A6L6YFB1"/>
<feature type="domain" description="THIF-type NAD/FAD binding fold" evidence="1">
    <location>
        <begin position="25"/>
        <end position="239"/>
    </location>
</feature>
<dbReference type="Gene3D" id="3.40.50.720">
    <property type="entry name" value="NAD(P)-binding Rossmann-like Domain"/>
    <property type="match status" value="1"/>
</dbReference>
<dbReference type="GO" id="GO:0008641">
    <property type="term" value="F:ubiquitin-like modifier activating enzyme activity"/>
    <property type="evidence" value="ECO:0007669"/>
    <property type="project" value="InterPro"/>
</dbReference>
<dbReference type="InterPro" id="IPR000594">
    <property type="entry name" value="ThiF_NAD_FAD-bd"/>
</dbReference>
<dbReference type="InterPro" id="IPR035985">
    <property type="entry name" value="Ubiquitin-activating_enz"/>
</dbReference>
<dbReference type="CDD" id="cd00755">
    <property type="entry name" value="YgdL_like"/>
    <property type="match status" value="1"/>
</dbReference>